<feature type="transmembrane region" description="Helical" evidence="1">
    <location>
        <begin position="6"/>
        <end position="28"/>
    </location>
</feature>
<protein>
    <submittedName>
        <fullName evidence="2">Uncharacterized protein</fullName>
    </submittedName>
</protein>
<evidence type="ECO:0000313" key="2">
    <source>
        <dbReference type="EMBL" id="KAI8575177.1"/>
    </source>
</evidence>
<keyword evidence="1" id="KW-0812">Transmembrane</keyword>
<sequence length="96" mass="10902">MKKKVYCVCSLMPVCMYVIRSLVVSFLMRKEQKKNEGKQLISAAHFCLFWASALRAISEKGEGYSLAFNTPHVTHSSANVVIFNLFNIYTVFCLIS</sequence>
<accession>A0AAD5H7Q0</accession>
<evidence type="ECO:0000256" key="1">
    <source>
        <dbReference type="SAM" id="Phobius"/>
    </source>
</evidence>
<dbReference type="EMBL" id="MU620995">
    <property type="protein sequence ID" value="KAI8575177.1"/>
    <property type="molecule type" value="Genomic_DNA"/>
</dbReference>
<dbReference type="GeneID" id="75917918"/>
<name>A0AAD5H7Q0_UMBRA</name>
<dbReference type="Proteomes" id="UP001206595">
    <property type="component" value="Unassembled WGS sequence"/>
</dbReference>
<keyword evidence="3" id="KW-1185">Reference proteome</keyword>
<comment type="caution">
    <text evidence="2">The sequence shown here is derived from an EMBL/GenBank/DDBJ whole genome shotgun (WGS) entry which is preliminary data.</text>
</comment>
<feature type="transmembrane region" description="Helical" evidence="1">
    <location>
        <begin position="40"/>
        <end position="57"/>
    </location>
</feature>
<dbReference type="RefSeq" id="XP_051440181.1">
    <property type="nucleotide sequence ID" value="XM_051592576.1"/>
</dbReference>
<proteinExistence type="predicted"/>
<reference evidence="2" key="2">
    <citation type="journal article" date="2022" name="Proc. Natl. Acad. Sci. U.S.A.">
        <title>Diploid-dominant life cycles characterize the early evolution of Fungi.</title>
        <authorList>
            <person name="Amses K.R."/>
            <person name="Simmons D.R."/>
            <person name="Longcore J.E."/>
            <person name="Mondo S.J."/>
            <person name="Seto K."/>
            <person name="Jeronimo G.H."/>
            <person name="Bonds A.E."/>
            <person name="Quandt C.A."/>
            <person name="Davis W.J."/>
            <person name="Chang Y."/>
            <person name="Federici B.A."/>
            <person name="Kuo A."/>
            <person name="LaButti K."/>
            <person name="Pangilinan J."/>
            <person name="Andreopoulos W."/>
            <person name="Tritt A."/>
            <person name="Riley R."/>
            <person name="Hundley H."/>
            <person name="Johnson J."/>
            <person name="Lipzen A."/>
            <person name="Barry K."/>
            <person name="Lang B.F."/>
            <person name="Cuomo C.A."/>
            <person name="Buchler N.E."/>
            <person name="Grigoriev I.V."/>
            <person name="Spatafora J.W."/>
            <person name="Stajich J.E."/>
            <person name="James T.Y."/>
        </authorList>
    </citation>
    <scope>NUCLEOTIDE SEQUENCE</scope>
    <source>
        <strain evidence="2">AG</strain>
    </source>
</reference>
<reference evidence="2" key="1">
    <citation type="submission" date="2021-06" db="EMBL/GenBank/DDBJ databases">
        <authorList>
            <consortium name="DOE Joint Genome Institute"/>
            <person name="Mondo S.J."/>
            <person name="Amses K.R."/>
            <person name="Simmons D.R."/>
            <person name="Longcore J.E."/>
            <person name="Seto K."/>
            <person name="Alves G.H."/>
            <person name="Bonds A.E."/>
            <person name="Quandt C.A."/>
            <person name="Davis W.J."/>
            <person name="Chang Y."/>
            <person name="Letcher P.M."/>
            <person name="Powell M.J."/>
            <person name="Kuo A."/>
            <person name="Labutti K."/>
            <person name="Pangilinan J."/>
            <person name="Andreopoulos W."/>
            <person name="Tritt A."/>
            <person name="Riley R."/>
            <person name="Hundley H."/>
            <person name="Johnson J."/>
            <person name="Lipzen A."/>
            <person name="Barry K."/>
            <person name="Berbee M.L."/>
            <person name="Buchler N.E."/>
            <person name="Grigoriev I.V."/>
            <person name="Spatafora J.W."/>
            <person name="Stajich J.E."/>
            <person name="James T.Y."/>
        </authorList>
    </citation>
    <scope>NUCLEOTIDE SEQUENCE</scope>
    <source>
        <strain evidence="2">AG</strain>
    </source>
</reference>
<evidence type="ECO:0000313" key="3">
    <source>
        <dbReference type="Proteomes" id="UP001206595"/>
    </source>
</evidence>
<keyword evidence="1" id="KW-0472">Membrane</keyword>
<feature type="transmembrane region" description="Helical" evidence="1">
    <location>
        <begin position="77"/>
        <end position="95"/>
    </location>
</feature>
<gene>
    <name evidence="2" type="ORF">K450DRAFT_263038</name>
</gene>
<organism evidence="2 3">
    <name type="scientific">Umbelopsis ramanniana AG</name>
    <dbReference type="NCBI Taxonomy" id="1314678"/>
    <lineage>
        <taxon>Eukaryota</taxon>
        <taxon>Fungi</taxon>
        <taxon>Fungi incertae sedis</taxon>
        <taxon>Mucoromycota</taxon>
        <taxon>Mucoromycotina</taxon>
        <taxon>Umbelopsidomycetes</taxon>
        <taxon>Umbelopsidales</taxon>
        <taxon>Umbelopsidaceae</taxon>
        <taxon>Umbelopsis</taxon>
    </lineage>
</organism>
<keyword evidence="1" id="KW-1133">Transmembrane helix</keyword>
<dbReference type="AlphaFoldDB" id="A0AAD5H7Q0"/>